<dbReference type="Pfam" id="PF14492">
    <property type="entry name" value="EFG_III"/>
    <property type="match status" value="1"/>
</dbReference>
<dbReference type="SUPFAM" id="SSF50447">
    <property type="entry name" value="Translation proteins"/>
    <property type="match status" value="1"/>
</dbReference>
<dbReference type="Proteomes" id="UP000515856">
    <property type="component" value="Chromosome"/>
</dbReference>
<dbReference type="InterPro" id="IPR020568">
    <property type="entry name" value="Ribosomal_Su5_D2-typ_SF"/>
</dbReference>
<dbReference type="Gene3D" id="3.30.230.10">
    <property type="match status" value="1"/>
</dbReference>
<dbReference type="KEGG" id="ehn:H9Q80_11880"/>
<dbReference type="CDD" id="cd03711">
    <property type="entry name" value="Tet_C"/>
    <property type="match status" value="1"/>
</dbReference>
<dbReference type="InterPro" id="IPR009000">
    <property type="entry name" value="Transl_B-barrel_sf"/>
</dbReference>
<gene>
    <name evidence="6" type="ORF">H9Q80_11880</name>
</gene>
<keyword evidence="7" id="KW-1185">Reference proteome</keyword>
<dbReference type="PRINTS" id="PR00315">
    <property type="entry name" value="ELONGATNFCT"/>
</dbReference>
<dbReference type="InterPro" id="IPR035650">
    <property type="entry name" value="Tet_C"/>
</dbReference>
<dbReference type="SUPFAM" id="SSF54211">
    <property type="entry name" value="Ribosomal protein S5 domain 2-like"/>
    <property type="match status" value="1"/>
</dbReference>
<dbReference type="InterPro" id="IPR014721">
    <property type="entry name" value="Ribsml_uS5_D2-typ_fold_subgr"/>
</dbReference>
<accession>A0A7G9GJJ2</accession>
<dbReference type="CDD" id="cd10912">
    <property type="entry name" value="PIN_YacP-like"/>
    <property type="match status" value="1"/>
</dbReference>
<dbReference type="InterPro" id="IPR000640">
    <property type="entry name" value="EFG_V-like"/>
</dbReference>
<dbReference type="EMBL" id="CP060636">
    <property type="protein sequence ID" value="QNM10974.1"/>
    <property type="molecule type" value="Genomic_DNA"/>
</dbReference>
<dbReference type="GO" id="GO:0003924">
    <property type="term" value="F:GTPase activity"/>
    <property type="evidence" value="ECO:0007669"/>
    <property type="project" value="InterPro"/>
</dbReference>
<dbReference type="InterPro" id="IPR041095">
    <property type="entry name" value="EFG_II"/>
</dbReference>
<dbReference type="SMART" id="SM00838">
    <property type="entry name" value="EFG_C"/>
    <property type="match status" value="1"/>
</dbReference>
<organism evidence="6 7">
    <name type="scientific">[Eubacterium] hominis</name>
    <dbReference type="NCBI Taxonomy" id="2764325"/>
    <lineage>
        <taxon>Bacteria</taxon>
        <taxon>Bacillati</taxon>
        <taxon>Bacillota</taxon>
        <taxon>Erysipelotrichia</taxon>
        <taxon>Erysipelotrichales</taxon>
        <taxon>Erysipelotrichaceae</taxon>
        <taxon>Amedibacillus</taxon>
    </lineage>
</organism>
<dbReference type="InterPro" id="IPR035647">
    <property type="entry name" value="EFG_III/V"/>
</dbReference>
<dbReference type="PANTHER" id="PTHR43261:SF1">
    <property type="entry name" value="RIBOSOME-RELEASING FACTOR 2, MITOCHONDRIAL"/>
    <property type="match status" value="1"/>
</dbReference>
<dbReference type="Gene3D" id="3.30.70.870">
    <property type="entry name" value="Elongation Factor G (Translational Gtpase), domain 3"/>
    <property type="match status" value="1"/>
</dbReference>
<dbReference type="SUPFAM" id="SSF52540">
    <property type="entry name" value="P-loop containing nucleoside triphosphate hydrolases"/>
    <property type="match status" value="1"/>
</dbReference>
<dbReference type="Pfam" id="PF05991">
    <property type="entry name" value="NYN_YacP"/>
    <property type="match status" value="1"/>
</dbReference>
<protein>
    <submittedName>
        <fullName evidence="6">NYN domain-containing protein</fullName>
    </submittedName>
</protein>
<reference evidence="6 7" key="1">
    <citation type="submission" date="2020-08" db="EMBL/GenBank/DDBJ databases">
        <authorList>
            <person name="Liu C."/>
            <person name="Sun Q."/>
        </authorList>
    </citation>
    <scope>NUCLEOTIDE SEQUENCE [LARGE SCALE GENOMIC DNA]</scope>
    <source>
        <strain evidence="6 7">NSJ-61</strain>
    </source>
</reference>
<dbReference type="RefSeq" id="WP_117453276.1">
    <property type="nucleotide sequence ID" value="NZ_CP060636.1"/>
</dbReference>
<dbReference type="SUPFAM" id="SSF54980">
    <property type="entry name" value="EF-G C-terminal domain-like"/>
    <property type="match status" value="2"/>
</dbReference>
<dbReference type="NCBIfam" id="TIGR00231">
    <property type="entry name" value="small_GTP"/>
    <property type="match status" value="1"/>
</dbReference>
<dbReference type="SMART" id="SM00889">
    <property type="entry name" value="EFG_IV"/>
    <property type="match status" value="1"/>
</dbReference>
<dbReference type="Pfam" id="PF03764">
    <property type="entry name" value="EFG_IV"/>
    <property type="match status" value="1"/>
</dbReference>
<evidence type="ECO:0000256" key="1">
    <source>
        <dbReference type="ARBA" id="ARBA00022741"/>
    </source>
</evidence>
<name>A0A7G9GJJ2_9FIRM</name>
<dbReference type="InterPro" id="IPR005225">
    <property type="entry name" value="Small_GTP-bd"/>
</dbReference>
<dbReference type="Gene3D" id="3.30.70.240">
    <property type="match status" value="1"/>
</dbReference>
<feature type="domain" description="Tr-type G" evidence="5">
    <location>
        <begin position="1"/>
        <end position="227"/>
    </location>
</feature>
<keyword evidence="3" id="KW-0342">GTP-binding</keyword>
<evidence type="ECO:0000256" key="2">
    <source>
        <dbReference type="ARBA" id="ARBA00022917"/>
    </source>
</evidence>
<evidence type="ECO:0000313" key="7">
    <source>
        <dbReference type="Proteomes" id="UP000515856"/>
    </source>
</evidence>
<dbReference type="GO" id="GO:0005525">
    <property type="term" value="F:GTP binding"/>
    <property type="evidence" value="ECO:0007669"/>
    <property type="project" value="UniProtKB-KW"/>
</dbReference>
<proteinExistence type="predicted"/>
<dbReference type="Pfam" id="PF00679">
    <property type="entry name" value="EFG_C"/>
    <property type="match status" value="1"/>
</dbReference>
<dbReference type="InterPro" id="IPR031157">
    <property type="entry name" value="G_TR_CS"/>
</dbReference>
<keyword evidence="1" id="KW-0547">Nucleotide-binding</keyword>
<dbReference type="AlphaFoldDB" id="A0A7G9GJJ2"/>
<dbReference type="GO" id="GO:0032790">
    <property type="term" value="P:ribosome disassembly"/>
    <property type="evidence" value="ECO:0007669"/>
    <property type="project" value="TreeGrafter"/>
</dbReference>
<dbReference type="GO" id="GO:0046677">
    <property type="term" value="P:response to antibiotic"/>
    <property type="evidence" value="ECO:0007669"/>
    <property type="project" value="UniProtKB-KW"/>
</dbReference>
<dbReference type="InterPro" id="IPR027417">
    <property type="entry name" value="P-loop_NTPase"/>
</dbReference>
<evidence type="ECO:0000313" key="6">
    <source>
        <dbReference type="EMBL" id="QNM10974.1"/>
    </source>
</evidence>
<dbReference type="Gene3D" id="2.40.30.10">
    <property type="entry name" value="Translation factors"/>
    <property type="match status" value="1"/>
</dbReference>
<keyword evidence="2" id="KW-0648">Protein biosynthesis</keyword>
<dbReference type="InterPro" id="IPR005517">
    <property type="entry name" value="Transl_elong_EFG/EF2_IV"/>
</dbReference>
<dbReference type="InterPro" id="IPR010298">
    <property type="entry name" value="YacP-like"/>
</dbReference>
<dbReference type="InterPro" id="IPR000795">
    <property type="entry name" value="T_Tr_GTP-bd_dom"/>
</dbReference>
<evidence type="ECO:0000256" key="3">
    <source>
        <dbReference type="ARBA" id="ARBA00023134"/>
    </source>
</evidence>
<dbReference type="PROSITE" id="PS51722">
    <property type="entry name" value="G_TR_2"/>
    <property type="match status" value="1"/>
</dbReference>
<dbReference type="GO" id="GO:0006412">
    <property type="term" value="P:translation"/>
    <property type="evidence" value="ECO:0007669"/>
    <property type="project" value="UniProtKB-KW"/>
</dbReference>
<evidence type="ECO:0000259" key="5">
    <source>
        <dbReference type="PROSITE" id="PS51722"/>
    </source>
</evidence>
<dbReference type="Gene3D" id="3.40.50.300">
    <property type="entry name" value="P-loop containing nucleotide triphosphate hydrolases"/>
    <property type="match status" value="1"/>
</dbReference>
<sequence length="862" mass="98750">MKRIVTGILAHVDAGKTTLSESMLYLSGNIRKPGRVDHGDAFLDYNELEKSRGITIYLKQAIMNWKDCEFTLVDTPGHVDFSTEMERTLPILDYAILLINGMDGVQAHTQTIWKLLQHYHIPAFIFVNKMDAAYADVQTLMDNIKEKLSGNCVDFTHKNEEFYENIALCEESLLENYMETGDISTENIAESISKRFIFPCFFGSALKMEGIEELLEGMRTYTMEKQYPQEFGAKIYKISHDEQGNQLTHMKITGGILKSKTKLKEDEKVDQIRLYSGNKYEMLQEIEAGRICAIKGLKSFLPGDGIGIEEHFQQPVLMSYMNYRIVPPVGYDQHLLLKQMNQLAKEDPQLHVTYTKQTDEIRVALMGEIQIDVLRKQISDRYGVEVAFDKGSVIYKETITEPIEGVGHFEPLRHYAEVHVLLEPLPRGSGLQFATDCPQDQLSGQFQRLILTHLEEIEHPGVLGGFPITDIKITLIGGKSHNKHTEGGDFRQATYRAVRQGLKKTTSILLEPYYEFQLDIPNEYISKAIFDIETMHGTFEIKDATDTNSIICGKAPVSMMQDYQQKVTAYTKGKGKLICSLKDYEPCENQEEILAQIGYDSETDLEHPTGSIFCSQGAGYYVPWNEVKKHMHVKYCWKPEEPKAIIQKQKNYQPGIDMDTELEKIFVQTYGTSKKRYTPAMEKKEIITEPKISIIKKPQCILVDGYNVIHAWPELEELAMQNLDAARTKLINAMCNYQGYKNCLLILVFDAYKVQEGVGSMNQYHNIYVVYTRKAQTADMYIERATHKMANEYQVSVVTSDAMEQLIVIGQGAGRMSSRELKLELERIEKLEMSSYEHTQKKYRTYLLEDVKKYMDEESSED</sequence>
<dbReference type="PROSITE" id="PS00301">
    <property type="entry name" value="G_TR_1"/>
    <property type="match status" value="1"/>
</dbReference>
<dbReference type="Pfam" id="PF00009">
    <property type="entry name" value="GTP_EFTU"/>
    <property type="match status" value="1"/>
</dbReference>
<evidence type="ECO:0000256" key="4">
    <source>
        <dbReference type="ARBA" id="ARBA00023251"/>
    </source>
</evidence>
<keyword evidence="4" id="KW-0046">Antibiotic resistance</keyword>
<dbReference type="PANTHER" id="PTHR43261">
    <property type="entry name" value="TRANSLATION ELONGATION FACTOR G-RELATED"/>
    <property type="match status" value="1"/>
</dbReference>